<dbReference type="AlphaFoldDB" id="A0A3E1RGH2"/>
<feature type="region of interest" description="Disordered" evidence="1">
    <location>
        <begin position="98"/>
        <end position="208"/>
    </location>
</feature>
<feature type="compositionally biased region" description="Basic and acidic residues" evidence="1">
    <location>
        <begin position="108"/>
        <end position="144"/>
    </location>
</feature>
<evidence type="ECO:0000313" key="4">
    <source>
        <dbReference type="Proteomes" id="UP000260665"/>
    </source>
</evidence>
<comment type="caution">
    <text evidence="3">The sequence shown here is derived from an EMBL/GenBank/DDBJ whole genome shotgun (WGS) entry which is preliminary data.</text>
</comment>
<evidence type="ECO:0000256" key="2">
    <source>
        <dbReference type="SAM" id="SignalP"/>
    </source>
</evidence>
<dbReference type="OrthoDB" id="8914044at2"/>
<dbReference type="RefSeq" id="WP_117173118.1">
    <property type="nucleotide sequence ID" value="NZ_QFZK01000001.1"/>
</dbReference>
<evidence type="ECO:0000256" key="1">
    <source>
        <dbReference type="SAM" id="MobiDB-lite"/>
    </source>
</evidence>
<gene>
    <name evidence="3" type="ORF">DIC66_00875</name>
</gene>
<dbReference type="Proteomes" id="UP000260665">
    <property type="component" value="Unassembled WGS sequence"/>
</dbReference>
<feature type="signal peptide" evidence="2">
    <location>
        <begin position="1"/>
        <end position="19"/>
    </location>
</feature>
<feature type="compositionally biased region" description="Low complexity" evidence="1">
    <location>
        <begin position="147"/>
        <end position="166"/>
    </location>
</feature>
<organism evidence="3 4">
    <name type="scientific">Rhodoferax lacus</name>
    <dbReference type="NCBI Taxonomy" id="2184758"/>
    <lineage>
        <taxon>Bacteria</taxon>
        <taxon>Pseudomonadati</taxon>
        <taxon>Pseudomonadota</taxon>
        <taxon>Betaproteobacteria</taxon>
        <taxon>Burkholderiales</taxon>
        <taxon>Comamonadaceae</taxon>
        <taxon>Rhodoferax</taxon>
    </lineage>
</organism>
<protein>
    <submittedName>
        <fullName evidence="3">Uncharacterized protein</fullName>
    </submittedName>
</protein>
<evidence type="ECO:0000313" key="3">
    <source>
        <dbReference type="EMBL" id="RFO98477.1"/>
    </source>
</evidence>
<feature type="compositionally biased region" description="Basic and acidic residues" evidence="1">
    <location>
        <begin position="174"/>
        <end position="198"/>
    </location>
</feature>
<dbReference type="EMBL" id="QFZK01000001">
    <property type="protein sequence ID" value="RFO98477.1"/>
    <property type="molecule type" value="Genomic_DNA"/>
</dbReference>
<reference evidence="3 4" key="1">
    <citation type="submission" date="2018-05" db="EMBL/GenBank/DDBJ databases">
        <title>Rhodoferax soyangensis sp.nov., isolated from an oligotrophic freshwater lake.</title>
        <authorList>
            <person name="Park M."/>
        </authorList>
    </citation>
    <scope>NUCLEOTIDE SEQUENCE [LARGE SCALE GENOMIC DNA]</scope>
    <source>
        <strain evidence="3 4">IMCC26218</strain>
    </source>
</reference>
<feature type="chain" id="PRO_5017826673" evidence="2">
    <location>
        <begin position="20"/>
        <end position="208"/>
    </location>
</feature>
<sequence>MRSLLPCLLALLCVYPVWAQDDGPQGAKAVEWETAEFQRIEATRVRETAAMDAEEAACYKRFAVSSCLNGVQSRRRAMLANLRRQEATLHERQFAAQGAEQLRRNQQKARERAQQEADQRAETADGSRADRLQAQRDKQAEHTARKSTSAASAPALRAPLAGPTPAEQATNRENFARKQAEAQKKREDNARRQAEKGGKPAAPLPIPR</sequence>
<keyword evidence="4" id="KW-1185">Reference proteome</keyword>
<proteinExistence type="predicted"/>
<name>A0A3E1RGH2_9BURK</name>
<accession>A0A3E1RGH2</accession>
<keyword evidence="2" id="KW-0732">Signal</keyword>